<feature type="compositionally biased region" description="Basic and acidic residues" evidence="1">
    <location>
        <begin position="11"/>
        <end position="21"/>
    </location>
</feature>
<feature type="region of interest" description="Disordered" evidence="1">
    <location>
        <begin position="1"/>
        <end position="34"/>
    </location>
</feature>
<dbReference type="AlphaFoldDB" id="A0A3N0C8S9"/>
<dbReference type="Gene3D" id="3.20.20.450">
    <property type="entry name" value="EAL domain"/>
    <property type="match status" value="1"/>
</dbReference>
<dbReference type="PANTHER" id="PTHR33121">
    <property type="entry name" value="CYCLIC DI-GMP PHOSPHODIESTERASE PDEF"/>
    <property type="match status" value="1"/>
</dbReference>
<organism evidence="3 4">
    <name type="scientific">Arthrobacter oryzae</name>
    <dbReference type="NCBI Taxonomy" id="409290"/>
    <lineage>
        <taxon>Bacteria</taxon>
        <taxon>Bacillati</taxon>
        <taxon>Actinomycetota</taxon>
        <taxon>Actinomycetes</taxon>
        <taxon>Micrococcales</taxon>
        <taxon>Micrococcaceae</taxon>
        <taxon>Arthrobacter</taxon>
    </lineage>
</organism>
<dbReference type="GO" id="GO:0071111">
    <property type="term" value="F:cyclic-guanylate-specific phosphodiesterase activity"/>
    <property type="evidence" value="ECO:0007669"/>
    <property type="project" value="InterPro"/>
</dbReference>
<feature type="compositionally biased region" description="Polar residues" evidence="1">
    <location>
        <begin position="1"/>
        <end position="10"/>
    </location>
</feature>
<dbReference type="PROSITE" id="PS50883">
    <property type="entry name" value="EAL"/>
    <property type="match status" value="1"/>
</dbReference>
<feature type="domain" description="EAL" evidence="2">
    <location>
        <begin position="117"/>
        <end position="361"/>
    </location>
</feature>
<dbReference type="EMBL" id="RBED01000045">
    <property type="protein sequence ID" value="RNL59169.1"/>
    <property type="molecule type" value="Genomic_DNA"/>
</dbReference>
<accession>A0A3N0C8S9</accession>
<feature type="region of interest" description="Disordered" evidence="1">
    <location>
        <begin position="85"/>
        <end position="117"/>
    </location>
</feature>
<comment type="caution">
    <text evidence="3">The sequence shown here is derived from an EMBL/GenBank/DDBJ whole genome shotgun (WGS) entry which is preliminary data.</text>
</comment>
<proteinExistence type="predicted"/>
<dbReference type="SUPFAM" id="SSF141868">
    <property type="entry name" value="EAL domain-like"/>
    <property type="match status" value="1"/>
</dbReference>
<evidence type="ECO:0000313" key="4">
    <source>
        <dbReference type="Proteomes" id="UP000273807"/>
    </source>
</evidence>
<feature type="region of interest" description="Disordered" evidence="1">
    <location>
        <begin position="349"/>
        <end position="380"/>
    </location>
</feature>
<dbReference type="SMART" id="SM00052">
    <property type="entry name" value="EAL"/>
    <property type="match status" value="1"/>
</dbReference>
<reference evidence="3 4" key="1">
    <citation type="submission" date="2018-10" db="EMBL/GenBank/DDBJ databases">
        <title>Genome sequencing of Arthrobacter oryzae TNB02.</title>
        <authorList>
            <person name="Cho Y.-J."/>
            <person name="Cho A."/>
            <person name="Kim O.-S."/>
        </authorList>
    </citation>
    <scope>NUCLEOTIDE SEQUENCE [LARGE SCALE GENOMIC DNA]</scope>
    <source>
        <strain evidence="3 4">TNB02</strain>
    </source>
</reference>
<dbReference type="RefSeq" id="WP_123253939.1">
    <property type="nucleotide sequence ID" value="NZ_RBED01000045.1"/>
</dbReference>
<dbReference type="PANTHER" id="PTHR33121:SF76">
    <property type="entry name" value="SIGNALING PROTEIN"/>
    <property type="match status" value="1"/>
</dbReference>
<dbReference type="OrthoDB" id="23692at2"/>
<dbReference type="Proteomes" id="UP000273807">
    <property type="component" value="Unassembled WGS sequence"/>
</dbReference>
<feature type="compositionally biased region" description="Pro residues" evidence="1">
    <location>
        <begin position="361"/>
        <end position="370"/>
    </location>
</feature>
<name>A0A3N0C8S9_9MICC</name>
<dbReference type="InterPro" id="IPR050706">
    <property type="entry name" value="Cyclic-di-GMP_PDE-like"/>
</dbReference>
<sequence>MSIEPSSLSRPENRARIEDPPGTRPEAGSAPGIRRQAAEIIGAVLASSVPEQAAARDQLRQCLAAHPGRPEEALVEHLIALRSLTPRTGGPPAHPTVGGVAPPQPLTDPASPSPSPQEIVRSRIEAVLQDRKLLTAFQPICDLPSGGVIGAQALTWFLGDTGDGPVDWFAGARSVRLGSDLEFAALESALTAAMILPAHLYVALKLSPATCLDPLLPGLLEASGISPGRVVLELTEALTIDQPAALFKALAPLRRRGVRLAIDHIGSYVASSRHIRELRPDIIKLDRTLVAGIDTDALHYSLCEAIVGFAENIGATVTAQGIETPAELTTVSGAGATAGQGYLLGLPTTRPEDWNRWTPAPSQPRTPPGPDGIIQTSSDG</sequence>
<evidence type="ECO:0000259" key="2">
    <source>
        <dbReference type="PROSITE" id="PS50883"/>
    </source>
</evidence>
<dbReference type="CDD" id="cd01948">
    <property type="entry name" value="EAL"/>
    <property type="match status" value="1"/>
</dbReference>
<protein>
    <submittedName>
        <fullName evidence="3">EAL domain-containing protein</fullName>
    </submittedName>
</protein>
<evidence type="ECO:0000313" key="3">
    <source>
        <dbReference type="EMBL" id="RNL59169.1"/>
    </source>
</evidence>
<dbReference type="InterPro" id="IPR035919">
    <property type="entry name" value="EAL_sf"/>
</dbReference>
<evidence type="ECO:0000256" key="1">
    <source>
        <dbReference type="SAM" id="MobiDB-lite"/>
    </source>
</evidence>
<feature type="compositionally biased region" description="Pro residues" evidence="1">
    <location>
        <begin position="102"/>
        <end position="115"/>
    </location>
</feature>
<keyword evidence="4" id="KW-1185">Reference proteome</keyword>
<dbReference type="InterPro" id="IPR001633">
    <property type="entry name" value="EAL_dom"/>
</dbReference>
<dbReference type="Pfam" id="PF00563">
    <property type="entry name" value="EAL"/>
    <property type="match status" value="1"/>
</dbReference>
<gene>
    <name evidence="3" type="ORF">D7003_02605</name>
</gene>